<reference evidence="2 3" key="1">
    <citation type="submission" date="2016-10" db="EMBL/GenBank/DDBJ databases">
        <authorList>
            <person name="de Groot N.N."/>
        </authorList>
    </citation>
    <scope>NUCLEOTIDE SEQUENCE [LARGE SCALE GENOMIC DNA]</scope>
    <source>
        <strain evidence="2 3">DSM 17925</strain>
    </source>
</reference>
<evidence type="ECO:0000256" key="1">
    <source>
        <dbReference type="SAM" id="SignalP"/>
    </source>
</evidence>
<protein>
    <submittedName>
        <fullName evidence="2">Uncharacterized protein</fullName>
    </submittedName>
</protein>
<proteinExistence type="predicted"/>
<dbReference type="Proteomes" id="UP000199167">
    <property type="component" value="Unassembled WGS sequence"/>
</dbReference>
<name>A0A1I0N0Z8_9RHOB</name>
<organism evidence="2 3">
    <name type="scientific">Cognatiyoonia koreensis</name>
    <dbReference type="NCBI Taxonomy" id="364200"/>
    <lineage>
        <taxon>Bacteria</taxon>
        <taxon>Pseudomonadati</taxon>
        <taxon>Pseudomonadota</taxon>
        <taxon>Alphaproteobacteria</taxon>
        <taxon>Rhodobacterales</taxon>
        <taxon>Paracoccaceae</taxon>
        <taxon>Cognatiyoonia</taxon>
    </lineage>
</organism>
<evidence type="ECO:0000313" key="3">
    <source>
        <dbReference type="Proteomes" id="UP000199167"/>
    </source>
</evidence>
<dbReference type="STRING" id="364200.SAMN04488515_0324"/>
<dbReference type="RefSeq" id="WP_089989458.1">
    <property type="nucleotide sequence ID" value="NZ_FOIZ01000001.1"/>
</dbReference>
<feature type="signal peptide" evidence="1">
    <location>
        <begin position="1"/>
        <end position="20"/>
    </location>
</feature>
<keyword evidence="3" id="KW-1185">Reference proteome</keyword>
<keyword evidence="1" id="KW-0732">Signal</keyword>
<gene>
    <name evidence="2" type="ORF">SAMN04488515_0324</name>
</gene>
<sequence>MLLRVTTGLLCVLSATGAHGETPTLIHVDPVGGVYTQSWLIDDEIFYAAGIRTATVIGDGKLGDFKGTLYVDCGTPENSKWLSVEDLYLDASAVPRAAIVGIRKALCDQP</sequence>
<dbReference type="AlphaFoldDB" id="A0A1I0N0Z8"/>
<accession>A0A1I0N0Z8</accession>
<feature type="chain" id="PRO_5011698208" evidence="1">
    <location>
        <begin position="21"/>
        <end position="110"/>
    </location>
</feature>
<evidence type="ECO:0000313" key="2">
    <source>
        <dbReference type="EMBL" id="SEV94032.1"/>
    </source>
</evidence>
<dbReference type="EMBL" id="FOIZ01000001">
    <property type="protein sequence ID" value="SEV94032.1"/>
    <property type="molecule type" value="Genomic_DNA"/>
</dbReference>